<gene>
    <name evidence="3" type="ORF">L3049_19725</name>
</gene>
<feature type="chain" id="PRO_5047295174" evidence="2">
    <location>
        <begin position="21"/>
        <end position="463"/>
    </location>
</feature>
<dbReference type="Proteomes" id="UP001528920">
    <property type="component" value="Unassembled WGS sequence"/>
</dbReference>
<organism evidence="3 4">
    <name type="scientific">Paralabilibaculum antarcticum</name>
    <dbReference type="NCBI Taxonomy" id="2912572"/>
    <lineage>
        <taxon>Bacteria</taxon>
        <taxon>Pseudomonadati</taxon>
        <taxon>Bacteroidota</taxon>
        <taxon>Bacteroidia</taxon>
        <taxon>Marinilabiliales</taxon>
        <taxon>Marinifilaceae</taxon>
        <taxon>Paralabilibaculum</taxon>
    </lineage>
</organism>
<keyword evidence="2" id="KW-0732">Signal</keyword>
<keyword evidence="3" id="KW-0808">Transferase</keyword>
<dbReference type="Pfam" id="PF08757">
    <property type="entry name" value="CotH"/>
    <property type="match status" value="1"/>
</dbReference>
<keyword evidence="3" id="KW-0418">Kinase</keyword>
<dbReference type="InterPro" id="IPR014867">
    <property type="entry name" value="Spore_coat_CotH_CotH2/3/7"/>
</dbReference>
<reference evidence="3 4" key="1">
    <citation type="submission" date="2022-01" db="EMBL/GenBank/DDBJ databases">
        <title>Labilibaculum sp. nov, a marine bacterium isolated from Antarctica.</title>
        <authorList>
            <person name="Dai W."/>
        </authorList>
    </citation>
    <scope>NUCLEOTIDE SEQUENCE [LARGE SCALE GENOMIC DNA]</scope>
    <source>
        <strain evidence="3 4">DW002</strain>
    </source>
</reference>
<dbReference type="RefSeq" id="WP_275111559.1">
    <property type="nucleotide sequence ID" value="NZ_JAKJSC010000009.1"/>
</dbReference>
<comment type="caution">
    <text evidence="3">The sequence shown here is derived from an EMBL/GenBank/DDBJ whole genome shotgun (WGS) entry which is preliminary data.</text>
</comment>
<evidence type="ECO:0000313" key="4">
    <source>
        <dbReference type="Proteomes" id="UP001528920"/>
    </source>
</evidence>
<name>A0ABT5VY41_9BACT</name>
<feature type="region of interest" description="Disordered" evidence="1">
    <location>
        <begin position="86"/>
        <end position="105"/>
    </location>
</feature>
<evidence type="ECO:0000256" key="2">
    <source>
        <dbReference type="SAM" id="SignalP"/>
    </source>
</evidence>
<dbReference type="EMBL" id="JAKJSC010000009">
    <property type="protein sequence ID" value="MDE5420227.1"/>
    <property type="molecule type" value="Genomic_DNA"/>
</dbReference>
<dbReference type="PANTHER" id="PTHR40050">
    <property type="entry name" value="INNER SPORE COAT PROTEIN H"/>
    <property type="match status" value="1"/>
</dbReference>
<protein>
    <submittedName>
        <fullName evidence="3">CotH kinase family protein</fullName>
    </submittedName>
</protein>
<dbReference type="PROSITE" id="PS51257">
    <property type="entry name" value="PROKAR_LIPOPROTEIN"/>
    <property type="match status" value="1"/>
</dbReference>
<evidence type="ECO:0000313" key="3">
    <source>
        <dbReference type="EMBL" id="MDE5420227.1"/>
    </source>
</evidence>
<accession>A0ABT5VY41</accession>
<dbReference type="GO" id="GO:0016301">
    <property type="term" value="F:kinase activity"/>
    <property type="evidence" value="ECO:0007669"/>
    <property type="project" value="UniProtKB-KW"/>
</dbReference>
<proteinExistence type="predicted"/>
<dbReference type="PANTHER" id="PTHR40050:SF1">
    <property type="entry name" value="INNER SPORE COAT PROTEIN H"/>
    <property type="match status" value="1"/>
</dbReference>
<sequence>MKLKYLYLLALIIGMSFACRDDEAIEEVTEEIEEEVVVDTETYPDWTDATHSKSAELNYATVFNQNEVLRFDIKIDSDDWSDMQSDLSSNLGSSGGRPGQQTTSDYDPIWVPCSFTFNDTEWYHVGIRYKGNSSLSSAYQSGNKKLSFKLDFDEFEDDYPSLKNQRFYGFKQLNLNNNFDDSSLMREKVGADLFRQFGLASAEIAFCVVYVDNGSGSQYYGVYALVEEVDDTVLDTQFTDGSGNLYKPDGDAASFANGYYDEDEMEKKTNEDEADFSDVKSLYTIINSSDRTNNTAVWKTNLEAVFNVDGFLKWLAANTVIQNWDTYGNMTHNYYLYNDPSTSKLTWIPWDNNEAFQNGKQSGALSFSLNEVSSSWPLISYLADDTDYKKVYENYLLQFVNEVFIPSELSDTYTAHYNLIKDYAYAEESGYTYIGSNSSFDSAVETLKSHAQSRKDAVTSYLK</sequence>
<evidence type="ECO:0000256" key="1">
    <source>
        <dbReference type="SAM" id="MobiDB-lite"/>
    </source>
</evidence>
<keyword evidence="4" id="KW-1185">Reference proteome</keyword>
<feature type="signal peptide" evidence="2">
    <location>
        <begin position="1"/>
        <end position="20"/>
    </location>
</feature>